<feature type="transmembrane region" description="Helical" evidence="1">
    <location>
        <begin position="31"/>
        <end position="50"/>
    </location>
</feature>
<dbReference type="EMBL" id="NBII01000013">
    <property type="protein sequence ID" value="TQF64859.1"/>
    <property type="molecule type" value="Genomic_DNA"/>
</dbReference>
<keyword evidence="1" id="KW-1133">Transmembrane helix</keyword>
<organism evidence="2 3">
    <name type="scientific">Pyrrhoderma noxium</name>
    <dbReference type="NCBI Taxonomy" id="2282107"/>
    <lineage>
        <taxon>Eukaryota</taxon>
        <taxon>Fungi</taxon>
        <taxon>Dikarya</taxon>
        <taxon>Basidiomycota</taxon>
        <taxon>Agaricomycotina</taxon>
        <taxon>Agaricomycetes</taxon>
        <taxon>Hymenochaetales</taxon>
        <taxon>Hymenochaetaceae</taxon>
        <taxon>Pyrrhoderma</taxon>
    </lineage>
</organism>
<sequence length="109" mass="12070">MIRVAVNNTDFNITSPFLNDSNTNVVTDHSGALIAGITVVCVLVLLGLGYSKFSQSIMFRNTVRAVENIPIEPVRFNHDNVDNGTTLGTVLDNLYKYRLTFFTKDSTVI</sequence>
<dbReference type="EMBL" id="CM008263">
    <property type="protein sequence ID" value="TQF64859.1"/>
    <property type="molecule type" value="Genomic_DNA"/>
</dbReference>
<keyword evidence="2" id="KW-0496">Mitochondrion</keyword>
<keyword evidence="1" id="KW-0472">Membrane</keyword>
<name>A0A541AXR4_9AGAM</name>
<keyword evidence="3" id="KW-1185">Reference proteome</keyword>
<geneLocation type="mitochondrion" evidence="2"/>
<dbReference type="AlphaFoldDB" id="A0A541AXR4"/>
<accession>A0A541AXR4</accession>
<keyword evidence="1" id="KW-0812">Transmembrane</keyword>
<reference evidence="2 3" key="1">
    <citation type="journal article" date="2017" name="bioRxiv">
        <title>The Genomic Landscape Of Tree Rot In Phellinus noxius And Its Hymenochaetales Members.</title>
        <authorList>
            <person name="Chung C.-L."/>
            <person name="Lee J.T."/>
            <person name="Akiba M."/>
            <person name="Lee H.-H."/>
            <person name="Kuo T.-H."/>
            <person name="Liu D."/>
            <person name="Ke H.-M."/>
            <person name="Yokoi T."/>
            <person name="Roa M.B."/>
            <person name="Lu M.J."/>
            <person name="Chang Y.-Y."/>
            <person name="Ann P.-J."/>
            <person name="Tsai J.-N."/>
            <person name="Chen C.-Y."/>
            <person name="Tzean S.-S."/>
            <person name="Ota Y."/>
            <person name="Hattori T."/>
            <person name="Sahashi N."/>
            <person name="Liou R.-F."/>
            <person name="Kikuchi T."/>
            <person name="Tsai I.J."/>
        </authorList>
    </citation>
    <scope>NUCLEOTIDE SEQUENCE [LARGE SCALE GENOMIC DNA]</scope>
    <source>
        <strain evidence="2 3">FFPRI411160</strain>
    </source>
</reference>
<evidence type="ECO:0000313" key="2">
    <source>
        <dbReference type="EMBL" id="TQF64859.1"/>
    </source>
</evidence>
<dbReference type="Proteomes" id="UP000217199">
    <property type="component" value="Mitochondrion MT"/>
</dbReference>
<dbReference type="InParanoid" id="A0A541AXR4"/>
<comment type="caution">
    <text evidence="2">The sequence shown here is derived from an EMBL/GenBank/DDBJ whole genome shotgun (WGS) entry which is preliminary data.</text>
</comment>
<protein>
    <submittedName>
        <fullName evidence="2">Uncharacterized protein</fullName>
    </submittedName>
</protein>
<evidence type="ECO:0000256" key="1">
    <source>
        <dbReference type="SAM" id="Phobius"/>
    </source>
</evidence>
<evidence type="ECO:0000313" key="3">
    <source>
        <dbReference type="Proteomes" id="UP000217199"/>
    </source>
</evidence>
<gene>
    <name evidence="2" type="ORF">PNOK_m000128</name>
</gene>
<proteinExistence type="predicted"/>